<proteinExistence type="predicted"/>
<protein>
    <submittedName>
        <fullName evidence="2">Uncharacterized protein</fullName>
    </submittedName>
</protein>
<feature type="non-terminal residue" evidence="2">
    <location>
        <position position="165"/>
    </location>
</feature>
<feature type="region of interest" description="Disordered" evidence="1">
    <location>
        <begin position="141"/>
        <end position="165"/>
    </location>
</feature>
<gene>
    <name evidence="2" type="ORF">EJB05_49862</name>
</gene>
<evidence type="ECO:0000256" key="1">
    <source>
        <dbReference type="SAM" id="MobiDB-lite"/>
    </source>
</evidence>
<name>A0A5J9T6N4_9POAL</name>
<dbReference type="Gramene" id="TVU06638">
    <property type="protein sequence ID" value="TVU06638"/>
    <property type="gene ID" value="EJB05_49862"/>
</dbReference>
<comment type="caution">
    <text evidence="2">The sequence shown here is derived from an EMBL/GenBank/DDBJ whole genome shotgun (WGS) entry which is preliminary data.</text>
</comment>
<evidence type="ECO:0000313" key="2">
    <source>
        <dbReference type="EMBL" id="TVU06638.1"/>
    </source>
</evidence>
<organism evidence="2 3">
    <name type="scientific">Eragrostis curvula</name>
    <name type="common">weeping love grass</name>
    <dbReference type="NCBI Taxonomy" id="38414"/>
    <lineage>
        <taxon>Eukaryota</taxon>
        <taxon>Viridiplantae</taxon>
        <taxon>Streptophyta</taxon>
        <taxon>Embryophyta</taxon>
        <taxon>Tracheophyta</taxon>
        <taxon>Spermatophyta</taxon>
        <taxon>Magnoliopsida</taxon>
        <taxon>Liliopsida</taxon>
        <taxon>Poales</taxon>
        <taxon>Poaceae</taxon>
        <taxon>PACMAD clade</taxon>
        <taxon>Chloridoideae</taxon>
        <taxon>Eragrostideae</taxon>
        <taxon>Eragrostidinae</taxon>
        <taxon>Eragrostis</taxon>
    </lineage>
</organism>
<reference evidence="2 3" key="1">
    <citation type="journal article" date="2019" name="Sci. Rep.">
        <title>A high-quality genome of Eragrostis curvula grass provides insights into Poaceae evolution and supports new strategies to enhance forage quality.</title>
        <authorList>
            <person name="Carballo J."/>
            <person name="Santos B.A.C.M."/>
            <person name="Zappacosta D."/>
            <person name="Garbus I."/>
            <person name="Selva J.P."/>
            <person name="Gallo C.A."/>
            <person name="Diaz A."/>
            <person name="Albertini E."/>
            <person name="Caccamo M."/>
            <person name="Echenique V."/>
        </authorList>
    </citation>
    <scope>NUCLEOTIDE SEQUENCE [LARGE SCALE GENOMIC DNA]</scope>
    <source>
        <strain evidence="3">cv. Victoria</strain>
        <tissue evidence="2">Leaf</tissue>
    </source>
</reference>
<dbReference type="Proteomes" id="UP000324897">
    <property type="component" value="Unassembled WGS sequence"/>
</dbReference>
<keyword evidence="3" id="KW-1185">Reference proteome</keyword>
<sequence>MELLQLAVRNQQRTHRLTRKDDKLVDAMHHGLVAVSNSSNLIDLPDPFASVLSIASCQGFLHLSTVVVCQKACGSEVCCRLLYAVVLGGDQCLRFPTLEQVLLCGGLFVKAARFTTSVGQCLLNQAEKAAFDKVEIKKEEKEAAKAGDDEDDDLDGNTAREAPAV</sequence>
<accession>A0A5J9T6N4</accession>
<dbReference type="AlphaFoldDB" id="A0A5J9T6N4"/>
<evidence type="ECO:0000313" key="3">
    <source>
        <dbReference type="Proteomes" id="UP000324897"/>
    </source>
</evidence>
<dbReference type="EMBL" id="RWGY01000051">
    <property type="protein sequence ID" value="TVU06638.1"/>
    <property type="molecule type" value="Genomic_DNA"/>
</dbReference>